<dbReference type="AlphaFoldDB" id="A0A4U0WKB0"/>
<evidence type="ECO:0000313" key="4">
    <source>
        <dbReference type="Proteomes" id="UP000308768"/>
    </source>
</evidence>
<feature type="compositionally biased region" description="Basic and acidic residues" evidence="1">
    <location>
        <begin position="384"/>
        <end position="401"/>
    </location>
</feature>
<feature type="region of interest" description="Disordered" evidence="1">
    <location>
        <begin position="19"/>
        <end position="44"/>
    </location>
</feature>
<dbReference type="SUPFAM" id="SSF56281">
    <property type="entry name" value="Metallo-hydrolase/oxidoreductase"/>
    <property type="match status" value="1"/>
</dbReference>
<keyword evidence="4" id="KW-1185">Reference proteome</keyword>
<dbReference type="Proteomes" id="UP000308768">
    <property type="component" value="Unassembled WGS sequence"/>
</dbReference>
<feature type="compositionally biased region" description="Low complexity" evidence="1">
    <location>
        <begin position="235"/>
        <end position="252"/>
    </location>
</feature>
<dbReference type="OrthoDB" id="332863at2759"/>
<feature type="region of interest" description="Disordered" evidence="1">
    <location>
        <begin position="199"/>
        <end position="266"/>
    </location>
</feature>
<dbReference type="Gene3D" id="3.60.15.10">
    <property type="entry name" value="Ribonuclease Z/Hydroxyacylglutathione hydrolase-like"/>
    <property type="match status" value="1"/>
</dbReference>
<evidence type="ECO:0000259" key="2">
    <source>
        <dbReference type="Pfam" id="PF12706"/>
    </source>
</evidence>
<evidence type="ECO:0000313" key="3">
    <source>
        <dbReference type="EMBL" id="TKA62948.1"/>
    </source>
</evidence>
<gene>
    <name evidence="3" type="ORF">B0A49_10207</name>
</gene>
<evidence type="ECO:0000256" key="1">
    <source>
        <dbReference type="SAM" id="MobiDB-lite"/>
    </source>
</evidence>
<dbReference type="STRING" id="331657.A0A4U0WKB0"/>
<comment type="caution">
    <text evidence="3">The sequence shown here is derived from an EMBL/GenBank/DDBJ whole genome shotgun (WGS) entry which is preliminary data.</text>
</comment>
<reference evidence="3 4" key="1">
    <citation type="submission" date="2017-03" db="EMBL/GenBank/DDBJ databases">
        <title>Genomes of endolithic fungi from Antarctica.</title>
        <authorList>
            <person name="Coleine C."/>
            <person name="Masonjones S."/>
            <person name="Stajich J.E."/>
        </authorList>
    </citation>
    <scope>NUCLEOTIDE SEQUENCE [LARGE SCALE GENOMIC DNA]</scope>
    <source>
        <strain evidence="3 4">CCFEE 5187</strain>
    </source>
</reference>
<sequence>MSLTVKHLNADSTFLLTFAPDAAPSTTPPTTTTTSSTSSSSSTRIPGSFTILLDPWLSGPSQIIHPILQISAHTVPPCITSLDELPDEPDVILISQDKPDHCHEETLRQLSPTTRTTILATAAAARKIRGWKHFDPARVRTIKKYDELRDDSVHRVTIPPVLTAGTPGEVTIVNLPAKADVTGLHNAIGITYRPPSSVPCHEAQSNLDLPLTPPASPRHRSSLPPPTDADVDSQPPHSATTPTPATASTTTAPPSPPSASSPLPSSRSTLTTLSLLYSPHGVPASVLSPYISSHLRPLDALPLALLLHPLNRVTNPWYLGGVVSAGSLGGVDICRSVGVRRWISAHDEDKGDQGLLVGLLRFRHFGVEEVRGMLEQWEGKEEARVGEEKVEGGNGWEEGKKGRGTIRTEVGTLDVGEEIRLTP</sequence>
<feature type="region of interest" description="Disordered" evidence="1">
    <location>
        <begin position="384"/>
        <end position="403"/>
    </location>
</feature>
<dbReference type="Pfam" id="PF12706">
    <property type="entry name" value="Lactamase_B_2"/>
    <property type="match status" value="1"/>
</dbReference>
<accession>A0A4U0WKB0</accession>
<protein>
    <recommendedName>
        <fullName evidence="2">Metallo-beta-lactamase domain-containing protein</fullName>
    </recommendedName>
</protein>
<dbReference type="PANTHER" id="PTHR36142">
    <property type="entry name" value="METALLO-HYDROLASE/OXIDOREDUCTASE SUPERFAMILY PROTEIN"/>
    <property type="match status" value="1"/>
</dbReference>
<dbReference type="PANTHER" id="PTHR36142:SF5">
    <property type="entry name" value="METALLO-BETA-LACTAMASE DOMAIN-CONTAINING PROTEIN"/>
    <property type="match status" value="1"/>
</dbReference>
<proteinExistence type="predicted"/>
<dbReference type="InterPro" id="IPR036866">
    <property type="entry name" value="RibonucZ/Hydroxyglut_hydro"/>
</dbReference>
<name>A0A4U0WKB0_9PEZI</name>
<feature type="compositionally biased region" description="Low complexity" evidence="1">
    <location>
        <begin position="24"/>
        <end position="43"/>
    </location>
</feature>
<organism evidence="3 4">
    <name type="scientific">Cryomyces minteri</name>
    <dbReference type="NCBI Taxonomy" id="331657"/>
    <lineage>
        <taxon>Eukaryota</taxon>
        <taxon>Fungi</taxon>
        <taxon>Dikarya</taxon>
        <taxon>Ascomycota</taxon>
        <taxon>Pezizomycotina</taxon>
        <taxon>Dothideomycetes</taxon>
        <taxon>Dothideomycetes incertae sedis</taxon>
        <taxon>Cryomyces</taxon>
    </lineage>
</organism>
<dbReference type="EMBL" id="NAJN01001476">
    <property type="protein sequence ID" value="TKA62948.1"/>
    <property type="molecule type" value="Genomic_DNA"/>
</dbReference>
<feature type="domain" description="Metallo-beta-lactamase" evidence="2">
    <location>
        <begin position="51"/>
        <end position="164"/>
    </location>
</feature>
<dbReference type="InterPro" id="IPR001279">
    <property type="entry name" value="Metallo-B-lactamas"/>
</dbReference>